<protein>
    <submittedName>
        <fullName evidence="1">Uncharacterized protein</fullName>
    </submittedName>
</protein>
<organism evidence="1">
    <name type="scientific">bioreactor metagenome</name>
    <dbReference type="NCBI Taxonomy" id="1076179"/>
    <lineage>
        <taxon>unclassified sequences</taxon>
        <taxon>metagenomes</taxon>
        <taxon>ecological metagenomes</taxon>
    </lineage>
</organism>
<dbReference type="EMBL" id="VSSQ01060735">
    <property type="protein sequence ID" value="MPN14141.1"/>
    <property type="molecule type" value="Genomic_DNA"/>
</dbReference>
<proteinExistence type="predicted"/>
<reference evidence="1" key="1">
    <citation type="submission" date="2019-08" db="EMBL/GenBank/DDBJ databases">
        <authorList>
            <person name="Kucharzyk K."/>
            <person name="Murdoch R.W."/>
            <person name="Higgins S."/>
            <person name="Loffler F."/>
        </authorList>
    </citation>
    <scope>NUCLEOTIDE SEQUENCE</scope>
</reference>
<dbReference type="AlphaFoldDB" id="A0A645FIB9"/>
<gene>
    <name evidence="1" type="ORF">SDC9_161467</name>
</gene>
<name>A0A645FIB9_9ZZZZ</name>
<evidence type="ECO:0000313" key="1">
    <source>
        <dbReference type="EMBL" id="MPN14141.1"/>
    </source>
</evidence>
<comment type="caution">
    <text evidence="1">The sequence shown here is derived from an EMBL/GenBank/DDBJ whole genome shotgun (WGS) entry which is preliminary data.</text>
</comment>
<sequence length="121" mass="13517">MAESSLFLLKGYIRKLQNSVLAQEILKGELLSQNELSEETAPARKKQGIALVEQMKKSHCHSSVDTSAIVALLSAGLTYLMLRSQTTQTYLDIDIRSEAGWNRIERALEKLVYGVFQADSE</sequence>
<accession>A0A645FIB9</accession>